<keyword evidence="1" id="KW-0812">Transmembrane</keyword>
<evidence type="ECO:0008006" key="4">
    <source>
        <dbReference type="Google" id="ProtNLM"/>
    </source>
</evidence>
<protein>
    <recommendedName>
        <fullName evidence="4">Aspartate carbamoyltransferase catalytic subunit</fullName>
    </recommendedName>
</protein>
<proteinExistence type="predicted"/>
<evidence type="ECO:0000313" key="3">
    <source>
        <dbReference type="Proteomes" id="UP000182284"/>
    </source>
</evidence>
<dbReference type="AlphaFoldDB" id="A0A1G7MA80"/>
<keyword evidence="1" id="KW-1133">Transmembrane helix</keyword>
<reference evidence="2 3" key="1">
    <citation type="submission" date="2016-10" db="EMBL/GenBank/DDBJ databases">
        <authorList>
            <person name="de Groot N.N."/>
        </authorList>
    </citation>
    <scope>NUCLEOTIDE SEQUENCE [LARGE SCALE GENOMIC DNA]</scope>
    <source>
        <strain evidence="2 3">DSM 27375</strain>
    </source>
</reference>
<accession>A0A1G7MA80</accession>
<sequence length="171" mass="18986">MMNGWQDILAPGEHVLWQGQPSVPPRLSPRQIPVFLFGMMFAGFAVFWMSMAMRAGTIWVFGLIHLFAGLAVAIGPIFVMPFVASRTWYSLTNRRAFFATHLPFVGPTLNALDLTPALGIEFDGKDPGTLRFQDKATPLVGTRFDGAPMFTKIQNARDVFGLIRDIQRGKA</sequence>
<gene>
    <name evidence="2" type="ORF">SAMN04488117_105152</name>
</gene>
<name>A0A1G7MA80_9RHOB</name>
<dbReference type="Proteomes" id="UP000182284">
    <property type="component" value="Unassembled WGS sequence"/>
</dbReference>
<evidence type="ECO:0000313" key="2">
    <source>
        <dbReference type="EMBL" id="SDF58612.1"/>
    </source>
</evidence>
<organism evidence="2 3">
    <name type="scientific">Celeribacter baekdonensis</name>
    <dbReference type="NCBI Taxonomy" id="875171"/>
    <lineage>
        <taxon>Bacteria</taxon>
        <taxon>Pseudomonadati</taxon>
        <taxon>Pseudomonadota</taxon>
        <taxon>Alphaproteobacteria</taxon>
        <taxon>Rhodobacterales</taxon>
        <taxon>Roseobacteraceae</taxon>
        <taxon>Celeribacter</taxon>
    </lineage>
</organism>
<dbReference type="RefSeq" id="WP_074644802.1">
    <property type="nucleotide sequence ID" value="NZ_FNBL01000005.1"/>
</dbReference>
<dbReference type="EMBL" id="FNBL01000005">
    <property type="protein sequence ID" value="SDF58612.1"/>
    <property type="molecule type" value="Genomic_DNA"/>
</dbReference>
<feature type="transmembrane region" description="Helical" evidence="1">
    <location>
        <begin position="58"/>
        <end position="84"/>
    </location>
</feature>
<dbReference type="OrthoDB" id="199424at2"/>
<keyword evidence="1" id="KW-0472">Membrane</keyword>
<evidence type="ECO:0000256" key="1">
    <source>
        <dbReference type="SAM" id="Phobius"/>
    </source>
</evidence>
<feature type="transmembrane region" description="Helical" evidence="1">
    <location>
        <begin position="34"/>
        <end position="52"/>
    </location>
</feature>